<reference evidence="3" key="1">
    <citation type="journal article" date="2020" name="Curr. Biol.">
        <title>Chromatin organization in early land plants reveals an ancestral association between H3K27me3, transposons, and constitutive heterochromatin.</title>
        <authorList>
            <person name="Montgomery S.A."/>
            <person name="Tanizawa Y."/>
            <person name="Galik B."/>
            <person name="Wang N."/>
            <person name="Ito T."/>
            <person name="Mochizuki T."/>
            <person name="Akimcheva S."/>
            <person name="Bowman J.L."/>
            <person name="Cognat V."/>
            <person name="Marechal-Drouard L."/>
            <person name="Ekker H."/>
            <person name="Hong S.F."/>
            <person name="Kohchi T."/>
            <person name="Lin S.S."/>
            <person name="Liu L.D."/>
            <person name="Nakamura Y."/>
            <person name="Valeeva L.R."/>
            <person name="Shakirov E.V."/>
            <person name="Shippen D.E."/>
            <person name="Wei W.L."/>
            <person name="Yagura M."/>
            <person name="Yamaoka S."/>
            <person name="Yamato K.T."/>
            <person name="Liu C."/>
            <person name="Berger F."/>
        </authorList>
    </citation>
    <scope>NUCLEOTIDE SEQUENCE [LARGE SCALE GENOMIC DNA]</scope>
    <source>
        <strain evidence="3">Tak-1</strain>
    </source>
</reference>
<feature type="transmembrane region" description="Helical" evidence="1">
    <location>
        <begin position="32"/>
        <end position="50"/>
    </location>
</feature>
<name>A0AAF6BKX8_MARPO</name>
<protein>
    <submittedName>
        <fullName evidence="2">Uncharacterized protein</fullName>
    </submittedName>
</protein>
<evidence type="ECO:0000313" key="3">
    <source>
        <dbReference type="Proteomes" id="UP001162541"/>
    </source>
</evidence>
<keyword evidence="1" id="KW-1133">Transmembrane helix</keyword>
<organism evidence="2 3">
    <name type="scientific">Marchantia polymorpha subsp. ruderalis</name>
    <dbReference type="NCBI Taxonomy" id="1480154"/>
    <lineage>
        <taxon>Eukaryota</taxon>
        <taxon>Viridiplantae</taxon>
        <taxon>Streptophyta</taxon>
        <taxon>Embryophyta</taxon>
        <taxon>Marchantiophyta</taxon>
        <taxon>Marchantiopsida</taxon>
        <taxon>Marchantiidae</taxon>
        <taxon>Marchantiales</taxon>
        <taxon>Marchantiaceae</taxon>
        <taxon>Marchantia</taxon>
    </lineage>
</organism>
<dbReference type="EMBL" id="AP019870">
    <property type="protein sequence ID" value="BBN12662.1"/>
    <property type="molecule type" value="Genomic_DNA"/>
</dbReference>
<gene>
    <name evidence="2" type="ORF">Mp_5g21900</name>
</gene>
<accession>A0AAF6BKX8</accession>
<evidence type="ECO:0000256" key="1">
    <source>
        <dbReference type="SAM" id="Phobius"/>
    </source>
</evidence>
<dbReference type="Proteomes" id="UP001162541">
    <property type="component" value="Chromosome 5"/>
</dbReference>
<keyword evidence="1" id="KW-0472">Membrane</keyword>
<dbReference type="AlphaFoldDB" id="A0AAF6BKX8"/>
<keyword evidence="1" id="KW-0812">Transmembrane</keyword>
<evidence type="ECO:0000313" key="2">
    <source>
        <dbReference type="EMBL" id="BBN12662.1"/>
    </source>
</evidence>
<proteinExistence type="predicted"/>
<sequence length="169" mass="19301">MPPMASSTTADTRRTCVCPAVPRARVHIPWNLGLHHCLLGMLVFILYLLLAAKVAKFQMDGSQEDFLPSGKELACKGFDLQYEMEELNYEMPRLAHEVRDEAKATLPDGGDAGLPETLKVDEQRPRKRMQPVQVSKWPRRLSALVQNDVRCQMILVRRKYGPRWVKAEE</sequence>